<evidence type="ECO:0000256" key="5">
    <source>
        <dbReference type="ARBA" id="ARBA00022989"/>
    </source>
</evidence>
<feature type="transmembrane region" description="Helical" evidence="7">
    <location>
        <begin position="449"/>
        <end position="470"/>
    </location>
</feature>
<accession>A0A9D1GQB3</accession>
<gene>
    <name evidence="8" type="ORF">IAD46_00390</name>
</gene>
<evidence type="ECO:0000313" key="9">
    <source>
        <dbReference type="Proteomes" id="UP000886758"/>
    </source>
</evidence>
<evidence type="ECO:0000256" key="7">
    <source>
        <dbReference type="SAM" id="Phobius"/>
    </source>
</evidence>
<dbReference type="EMBL" id="DVLF01000014">
    <property type="protein sequence ID" value="HIT49463.1"/>
    <property type="molecule type" value="Genomic_DNA"/>
</dbReference>
<organism evidence="8 9">
    <name type="scientific">Candidatus Pelethenecus faecipullorum</name>
    <dbReference type="NCBI Taxonomy" id="2840900"/>
    <lineage>
        <taxon>Bacteria</taxon>
        <taxon>Bacillati</taxon>
        <taxon>Mycoplasmatota</taxon>
        <taxon>Mollicutes</taxon>
        <taxon>Candidatus Pelethenecus</taxon>
    </lineage>
</organism>
<feature type="transmembrane region" description="Helical" evidence="7">
    <location>
        <begin position="200"/>
        <end position="217"/>
    </location>
</feature>
<dbReference type="AlphaFoldDB" id="A0A9D1GQB3"/>
<evidence type="ECO:0000313" key="8">
    <source>
        <dbReference type="EMBL" id="HIT49463.1"/>
    </source>
</evidence>
<keyword evidence="6 7" id="KW-0472">Membrane</keyword>
<dbReference type="PANTHER" id="PTHR43337">
    <property type="entry name" value="XANTHINE/URACIL PERMEASE C887.17-RELATED"/>
    <property type="match status" value="1"/>
</dbReference>
<name>A0A9D1GQB3_9MOLU</name>
<dbReference type="GO" id="GO:0005886">
    <property type="term" value="C:plasma membrane"/>
    <property type="evidence" value="ECO:0007669"/>
    <property type="project" value="TreeGrafter"/>
</dbReference>
<reference evidence="8" key="1">
    <citation type="submission" date="2020-10" db="EMBL/GenBank/DDBJ databases">
        <authorList>
            <person name="Gilroy R."/>
        </authorList>
    </citation>
    <scope>NUCLEOTIDE SEQUENCE</scope>
    <source>
        <strain evidence="8">ChiW17-6978</strain>
    </source>
</reference>
<dbReference type="Pfam" id="PF00860">
    <property type="entry name" value="Xan_ur_permease"/>
    <property type="match status" value="1"/>
</dbReference>
<feature type="transmembrane region" description="Helical" evidence="7">
    <location>
        <begin position="376"/>
        <end position="396"/>
    </location>
</feature>
<evidence type="ECO:0000256" key="3">
    <source>
        <dbReference type="ARBA" id="ARBA00022448"/>
    </source>
</evidence>
<comment type="caution">
    <text evidence="8">The sequence shown here is derived from an EMBL/GenBank/DDBJ whole genome shotgun (WGS) entry which is preliminary data.</text>
</comment>
<evidence type="ECO:0000256" key="4">
    <source>
        <dbReference type="ARBA" id="ARBA00022692"/>
    </source>
</evidence>
<dbReference type="InterPro" id="IPR006043">
    <property type="entry name" value="NCS2"/>
</dbReference>
<evidence type="ECO:0000256" key="2">
    <source>
        <dbReference type="ARBA" id="ARBA00005697"/>
    </source>
</evidence>
<feature type="transmembrane region" description="Helical" evidence="7">
    <location>
        <begin position="110"/>
        <end position="130"/>
    </location>
</feature>
<dbReference type="InterPro" id="IPR045018">
    <property type="entry name" value="Azg-like"/>
</dbReference>
<feature type="transmembrane region" description="Helical" evidence="7">
    <location>
        <begin position="151"/>
        <end position="169"/>
    </location>
</feature>
<feature type="non-terminal residue" evidence="8">
    <location>
        <position position="1"/>
    </location>
</feature>
<comment type="similarity">
    <text evidence="2">Belongs to the nucleobase:cation symporter-2 (NCS2) (TC 2.A.40) family. Azg-like subfamily.</text>
</comment>
<feature type="transmembrane region" description="Helical" evidence="7">
    <location>
        <begin position="292"/>
        <end position="311"/>
    </location>
</feature>
<sequence>RLDSFFEITKYQSSIKCEILAGIATFFAMSYILTVNPNNILYETSTADARWASIFIATAFGAAFGTLLMALLAKVPLAIAPSLGLNSALGALIGGGMGAAAGGTMPLSTALLLVFLSGVLFFLLSVIPGGKNANGTWISLREKVFDGMPKAIRTAIPVGIGLFIAFIGLQKSGLITDNAFTLVGLVDFSDPSNYQNGGPALQAFVCLFGLFAIGILSHYQVKGAVILGVLAATVLAIPLQVADFDILLGKSDGITWRFWTNFQNFFSFKPEQGGLFLAAFTEGFDAFEKADASFYMTVGVTVLSFCMIQMFDSMGTVLGCATNAGLLDEDGKPIRYSKIMVSDSTANMAASCLGTSPMTTFVESGVGIAAGGKTGLTALTVSLLFIVSIFVLPLFAFIPASAASSALIYVGVLMISNVTDIDFKQVKNAIPSFLILIMMPLTYSITEGIGIGLLAYLLIDLIQYFIEWILFWCKKRQAAPKWDLSVAFILVCIFFLLYFFLPTA</sequence>
<feature type="transmembrane region" description="Helical" evidence="7">
    <location>
        <begin position="224"/>
        <end position="242"/>
    </location>
</feature>
<dbReference type="PANTHER" id="PTHR43337:SF1">
    <property type="entry name" value="XANTHINE_URACIL PERMEASE C887.17-RELATED"/>
    <property type="match status" value="1"/>
</dbReference>
<comment type="subcellular location">
    <subcellularLocation>
        <location evidence="1">Endomembrane system</location>
        <topology evidence="1">Multi-pass membrane protein</topology>
    </subcellularLocation>
</comment>
<evidence type="ECO:0000256" key="1">
    <source>
        <dbReference type="ARBA" id="ARBA00004127"/>
    </source>
</evidence>
<feature type="transmembrane region" description="Helical" evidence="7">
    <location>
        <begin position="15"/>
        <end position="34"/>
    </location>
</feature>
<dbReference type="GO" id="GO:0005345">
    <property type="term" value="F:purine nucleobase transmembrane transporter activity"/>
    <property type="evidence" value="ECO:0007669"/>
    <property type="project" value="TreeGrafter"/>
</dbReference>
<feature type="transmembrane region" description="Helical" evidence="7">
    <location>
        <begin position="54"/>
        <end position="73"/>
    </location>
</feature>
<reference evidence="8" key="2">
    <citation type="journal article" date="2021" name="PeerJ">
        <title>Extensive microbial diversity within the chicken gut microbiome revealed by metagenomics and culture.</title>
        <authorList>
            <person name="Gilroy R."/>
            <person name="Ravi A."/>
            <person name="Getino M."/>
            <person name="Pursley I."/>
            <person name="Horton D.L."/>
            <person name="Alikhan N.F."/>
            <person name="Baker D."/>
            <person name="Gharbi K."/>
            <person name="Hall N."/>
            <person name="Watson M."/>
            <person name="Adriaenssens E.M."/>
            <person name="Foster-Nyarko E."/>
            <person name="Jarju S."/>
            <person name="Secka A."/>
            <person name="Antonio M."/>
            <person name="Oren A."/>
            <person name="Chaudhuri R.R."/>
            <person name="La Ragione R."/>
            <person name="Hildebrand F."/>
            <person name="Pallen M.J."/>
        </authorList>
    </citation>
    <scope>NUCLEOTIDE SEQUENCE</scope>
    <source>
        <strain evidence="8">ChiW17-6978</strain>
    </source>
</reference>
<keyword evidence="5 7" id="KW-1133">Transmembrane helix</keyword>
<evidence type="ECO:0000256" key="6">
    <source>
        <dbReference type="ARBA" id="ARBA00023136"/>
    </source>
</evidence>
<feature type="transmembrane region" description="Helical" evidence="7">
    <location>
        <begin position="426"/>
        <end position="443"/>
    </location>
</feature>
<feature type="transmembrane region" description="Helical" evidence="7">
    <location>
        <begin position="402"/>
        <end position="419"/>
    </location>
</feature>
<proteinExistence type="inferred from homology"/>
<feature type="transmembrane region" description="Helical" evidence="7">
    <location>
        <begin position="85"/>
        <end position="104"/>
    </location>
</feature>
<dbReference type="Proteomes" id="UP000886758">
    <property type="component" value="Unassembled WGS sequence"/>
</dbReference>
<keyword evidence="3" id="KW-0813">Transport</keyword>
<protein>
    <submittedName>
        <fullName evidence="8">NCS2 family permease</fullName>
    </submittedName>
</protein>
<keyword evidence="4 7" id="KW-0812">Transmembrane</keyword>
<dbReference type="GO" id="GO:0012505">
    <property type="term" value="C:endomembrane system"/>
    <property type="evidence" value="ECO:0007669"/>
    <property type="project" value="UniProtKB-SubCell"/>
</dbReference>
<feature type="transmembrane region" description="Helical" evidence="7">
    <location>
        <begin position="482"/>
        <end position="501"/>
    </location>
</feature>